<evidence type="ECO:0000256" key="1">
    <source>
        <dbReference type="SAM" id="MobiDB-lite"/>
    </source>
</evidence>
<organism evidence="2 3">
    <name type="scientific">Pleurodeles waltl</name>
    <name type="common">Iberian ribbed newt</name>
    <dbReference type="NCBI Taxonomy" id="8319"/>
    <lineage>
        <taxon>Eukaryota</taxon>
        <taxon>Metazoa</taxon>
        <taxon>Chordata</taxon>
        <taxon>Craniata</taxon>
        <taxon>Vertebrata</taxon>
        <taxon>Euteleostomi</taxon>
        <taxon>Amphibia</taxon>
        <taxon>Batrachia</taxon>
        <taxon>Caudata</taxon>
        <taxon>Salamandroidea</taxon>
        <taxon>Salamandridae</taxon>
        <taxon>Pleurodelinae</taxon>
        <taxon>Pleurodeles</taxon>
    </lineage>
</organism>
<protein>
    <submittedName>
        <fullName evidence="2">Uncharacterized protein</fullName>
    </submittedName>
</protein>
<dbReference type="Proteomes" id="UP001066276">
    <property type="component" value="Chromosome 6"/>
</dbReference>
<evidence type="ECO:0000313" key="2">
    <source>
        <dbReference type="EMBL" id="KAJ1142193.1"/>
    </source>
</evidence>
<comment type="caution">
    <text evidence="2">The sequence shown here is derived from an EMBL/GenBank/DDBJ whole genome shotgun (WGS) entry which is preliminary data.</text>
</comment>
<feature type="region of interest" description="Disordered" evidence="1">
    <location>
        <begin position="1"/>
        <end position="79"/>
    </location>
</feature>
<feature type="compositionally biased region" description="Basic and acidic residues" evidence="1">
    <location>
        <begin position="39"/>
        <end position="59"/>
    </location>
</feature>
<name>A0AAV7QPY6_PLEWA</name>
<accession>A0AAV7QPY6</accession>
<dbReference type="EMBL" id="JANPWB010000010">
    <property type="protein sequence ID" value="KAJ1142193.1"/>
    <property type="molecule type" value="Genomic_DNA"/>
</dbReference>
<keyword evidence="3" id="KW-1185">Reference proteome</keyword>
<proteinExistence type="predicted"/>
<gene>
    <name evidence="2" type="ORF">NDU88_008520</name>
</gene>
<feature type="compositionally biased region" description="Basic and acidic residues" evidence="1">
    <location>
        <begin position="66"/>
        <end position="79"/>
    </location>
</feature>
<reference evidence="2" key="1">
    <citation type="journal article" date="2022" name="bioRxiv">
        <title>Sequencing and chromosome-scale assembly of the giantPleurodeles waltlgenome.</title>
        <authorList>
            <person name="Brown T."/>
            <person name="Elewa A."/>
            <person name="Iarovenko S."/>
            <person name="Subramanian E."/>
            <person name="Araus A.J."/>
            <person name="Petzold A."/>
            <person name="Susuki M."/>
            <person name="Suzuki K.-i.T."/>
            <person name="Hayashi T."/>
            <person name="Toyoda A."/>
            <person name="Oliveira C."/>
            <person name="Osipova E."/>
            <person name="Leigh N.D."/>
            <person name="Simon A."/>
            <person name="Yun M.H."/>
        </authorList>
    </citation>
    <scope>NUCLEOTIDE SEQUENCE</scope>
    <source>
        <strain evidence="2">20211129_DDA</strain>
        <tissue evidence="2">Liver</tissue>
    </source>
</reference>
<feature type="compositionally biased region" description="Polar residues" evidence="1">
    <location>
        <begin position="25"/>
        <end position="37"/>
    </location>
</feature>
<dbReference type="AlphaFoldDB" id="A0AAV7QPY6"/>
<evidence type="ECO:0000313" key="3">
    <source>
        <dbReference type="Proteomes" id="UP001066276"/>
    </source>
</evidence>
<sequence length="79" mass="8783">MTVVHATPFHYGAPRPATRYPGGTVDSQRTGEPSSNPDVRVKMREEDERAGEEDRRAEEGDANEDAESRVDTETPETHT</sequence>